<feature type="chain" id="PRO_5042132997" description="DUF19 domain-containing protein" evidence="1">
    <location>
        <begin position="22"/>
        <end position="145"/>
    </location>
</feature>
<keyword evidence="1" id="KW-0732">Signal</keyword>
<keyword evidence="3" id="KW-1185">Reference proteome</keyword>
<feature type="non-terminal residue" evidence="2">
    <location>
        <position position="145"/>
    </location>
</feature>
<protein>
    <recommendedName>
        <fullName evidence="4">DUF19 domain-containing protein</fullName>
    </recommendedName>
</protein>
<dbReference type="EMBL" id="JASAOG010000161">
    <property type="protein sequence ID" value="KAK0046723.1"/>
    <property type="molecule type" value="Genomic_DNA"/>
</dbReference>
<name>A0AAD8B294_BIOPF</name>
<evidence type="ECO:0000313" key="2">
    <source>
        <dbReference type="EMBL" id="KAK0046723.1"/>
    </source>
</evidence>
<feature type="signal peptide" evidence="1">
    <location>
        <begin position="1"/>
        <end position="21"/>
    </location>
</feature>
<gene>
    <name evidence="2" type="ORF">Bpfe_023883</name>
</gene>
<reference evidence="2" key="2">
    <citation type="submission" date="2023-04" db="EMBL/GenBank/DDBJ databases">
        <authorList>
            <person name="Bu L."/>
            <person name="Lu L."/>
            <person name="Laidemitt M.R."/>
            <person name="Zhang S.M."/>
            <person name="Mutuku M."/>
            <person name="Mkoji G."/>
            <person name="Steinauer M."/>
            <person name="Loker E.S."/>
        </authorList>
    </citation>
    <scope>NUCLEOTIDE SEQUENCE</scope>
    <source>
        <strain evidence="2">KasaAsao</strain>
        <tissue evidence="2">Whole Snail</tissue>
    </source>
</reference>
<reference evidence="2" key="1">
    <citation type="journal article" date="2023" name="PLoS Negl. Trop. Dis.">
        <title>A genome sequence for Biomphalaria pfeifferi, the major vector snail for the human-infecting parasite Schistosoma mansoni.</title>
        <authorList>
            <person name="Bu L."/>
            <person name="Lu L."/>
            <person name="Laidemitt M.R."/>
            <person name="Zhang S.M."/>
            <person name="Mutuku M."/>
            <person name="Mkoji G."/>
            <person name="Steinauer M."/>
            <person name="Loker E.S."/>
        </authorList>
    </citation>
    <scope>NUCLEOTIDE SEQUENCE</scope>
    <source>
        <strain evidence="2">KasaAsao</strain>
    </source>
</reference>
<accession>A0AAD8B294</accession>
<sequence>MYRPLHLCCIVLLLALSEATSDQICDGLLSCFKFLPTFHLEQYFNLLVTENYNDMCRMKDELHSCFNNNKNHCKEEHVQNFVLASSTINFFCSTEGLQGLQTIADSPCVNKTNIGDTDKCLNILRHNLQVAKNNSQGNVPYNPCP</sequence>
<dbReference type="AlphaFoldDB" id="A0AAD8B294"/>
<dbReference type="Proteomes" id="UP001233172">
    <property type="component" value="Unassembled WGS sequence"/>
</dbReference>
<proteinExistence type="predicted"/>
<evidence type="ECO:0008006" key="4">
    <source>
        <dbReference type="Google" id="ProtNLM"/>
    </source>
</evidence>
<evidence type="ECO:0000313" key="3">
    <source>
        <dbReference type="Proteomes" id="UP001233172"/>
    </source>
</evidence>
<organism evidence="2 3">
    <name type="scientific">Biomphalaria pfeifferi</name>
    <name type="common">Bloodfluke planorb</name>
    <name type="synonym">Freshwater snail</name>
    <dbReference type="NCBI Taxonomy" id="112525"/>
    <lineage>
        <taxon>Eukaryota</taxon>
        <taxon>Metazoa</taxon>
        <taxon>Spiralia</taxon>
        <taxon>Lophotrochozoa</taxon>
        <taxon>Mollusca</taxon>
        <taxon>Gastropoda</taxon>
        <taxon>Heterobranchia</taxon>
        <taxon>Euthyneura</taxon>
        <taxon>Panpulmonata</taxon>
        <taxon>Hygrophila</taxon>
        <taxon>Lymnaeoidea</taxon>
        <taxon>Planorbidae</taxon>
        <taxon>Biomphalaria</taxon>
    </lineage>
</organism>
<comment type="caution">
    <text evidence="2">The sequence shown here is derived from an EMBL/GenBank/DDBJ whole genome shotgun (WGS) entry which is preliminary data.</text>
</comment>
<evidence type="ECO:0000256" key="1">
    <source>
        <dbReference type="SAM" id="SignalP"/>
    </source>
</evidence>